<dbReference type="EMBL" id="JAEDAK010000006">
    <property type="protein sequence ID" value="MBH9577382.1"/>
    <property type="molecule type" value="Genomic_DNA"/>
</dbReference>
<dbReference type="InterPro" id="IPR025646">
    <property type="entry name" value="DUF4350"/>
</dbReference>
<sequence>MTRERLAWLLGALGLLLGAWWLSLNTEWVEVYSRRGAQGEARDNPVYAFEQLLRRLGMQVERHEALKTLPPAQARLVLLSSDWQLMPERSAQLQQWVLQGGHLVLAPSSEWDNSALADWVPVELLDIKPSKRSRQEKALTSEIASMPQPREALVSTPPLWDRTESIASCDARPDQYNLRPRRNHAPAWTLARKSAVHALRVPLGRGSVTALNSGLNLFHNEPALRCDNPLLLAAAVQAEAGAVTWIYLHEKRQALLPWLWQQSWIAILAGLLALAAALWRAAVRFGPLMAAPPRLRRSISEQVRGLGAFLHQGGREALLAAQQRALVEAAQRQLPGFARMKASERAAAVAAATGLPALELSTALSTRFCTRAQLPPLLLLLETARRRLAHQTSDERHPT</sequence>
<reference evidence="2" key="1">
    <citation type="submission" date="2020-12" db="EMBL/GenBank/DDBJ databases">
        <title>The genome sequence of Inhella sp. 1Y17.</title>
        <authorList>
            <person name="Liu Y."/>
        </authorList>
    </citation>
    <scope>NUCLEOTIDE SEQUENCE</scope>
    <source>
        <strain evidence="2">1Y17</strain>
    </source>
</reference>
<proteinExistence type="predicted"/>
<name>A0A931NE72_9BURK</name>
<dbReference type="AlphaFoldDB" id="A0A931NE72"/>
<organism evidence="2 3">
    <name type="scientific">Inhella proteolytica</name>
    <dbReference type="NCBI Taxonomy" id="2795029"/>
    <lineage>
        <taxon>Bacteria</taxon>
        <taxon>Pseudomonadati</taxon>
        <taxon>Pseudomonadota</taxon>
        <taxon>Betaproteobacteria</taxon>
        <taxon>Burkholderiales</taxon>
        <taxon>Sphaerotilaceae</taxon>
        <taxon>Inhella</taxon>
    </lineage>
</organism>
<keyword evidence="3" id="KW-1185">Reference proteome</keyword>
<evidence type="ECO:0000313" key="2">
    <source>
        <dbReference type="EMBL" id="MBH9577382.1"/>
    </source>
</evidence>
<dbReference type="Proteomes" id="UP000613266">
    <property type="component" value="Unassembled WGS sequence"/>
</dbReference>
<gene>
    <name evidence="2" type="ORF">I7X39_10770</name>
</gene>
<dbReference type="RefSeq" id="WP_198111150.1">
    <property type="nucleotide sequence ID" value="NZ_JAEDAK010000006.1"/>
</dbReference>
<protein>
    <submittedName>
        <fullName evidence="2">DUF4350 domain-containing protein</fullName>
    </submittedName>
</protein>
<dbReference type="Pfam" id="PF14258">
    <property type="entry name" value="DUF4350"/>
    <property type="match status" value="1"/>
</dbReference>
<accession>A0A931NE72</accession>
<comment type="caution">
    <text evidence="2">The sequence shown here is derived from an EMBL/GenBank/DDBJ whole genome shotgun (WGS) entry which is preliminary data.</text>
</comment>
<evidence type="ECO:0000313" key="3">
    <source>
        <dbReference type="Proteomes" id="UP000613266"/>
    </source>
</evidence>
<evidence type="ECO:0000259" key="1">
    <source>
        <dbReference type="Pfam" id="PF14258"/>
    </source>
</evidence>
<feature type="domain" description="DUF4350" evidence="1">
    <location>
        <begin position="41"/>
        <end position="227"/>
    </location>
</feature>